<dbReference type="OMA" id="VICIAWY"/>
<dbReference type="HOGENOM" id="CLU_1384784_0_0_1"/>
<dbReference type="InParanoid" id="B2VTJ2"/>
<evidence type="ECO:0000256" key="1">
    <source>
        <dbReference type="SAM" id="Phobius"/>
    </source>
</evidence>
<sequence length="197" mass="22539">MNGTSTNNVLPQVLNRIPWRFIYIPGLYLILCGGLTLSHAFDYVWMDPFPGWAVACSDVFAFLLGSFLVEIGLVICIAWYFHKDEHSGRSKGAHPISTDVFRITSEERALRSIVRRYPWRHARVFGLCLVIFTLLIIAHAMSLHRMNPDSVDWTTVLPIRFGIMLGIILQLGGFLICTGWYLFKDQKEAMKEIMSTR</sequence>
<feature type="transmembrane region" description="Helical" evidence="1">
    <location>
        <begin position="161"/>
        <end position="183"/>
    </location>
</feature>
<accession>B2VTJ2</accession>
<proteinExistence type="predicted"/>
<evidence type="ECO:0000313" key="3">
    <source>
        <dbReference type="Proteomes" id="UP000001471"/>
    </source>
</evidence>
<gene>
    <name evidence="2" type="ORF">PTRG_01956</name>
</gene>
<protein>
    <submittedName>
        <fullName evidence="2">Uncharacterized protein</fullName>
    </submittedName>
</protein>
<keyword evidence="1" id="KW-0812">Transmembrane</keyword>
<feature type="transmembrane region" description="Helical" evidence="1">
    <location>
        <begin position="124"/>
        <end position="141"/>
    </location>
</feature>
<dbReference type="GeneID" id="6339979"/>
<dbReference type="AlphaFoldDB" id="B2VTJ2"/>
<feature type="transmembrane region" description="Helical" evidence="1">
    <location>
        <begin position="61"/>
        <end position="81"/>
    </location>
</feature>
<reference evidence="3" key="1">
    <citation type="journal article" date="2013" name="G3 (Bethesda)">
        <title>Comparative genomics of a plant-pathogenic fungus, Pyrenophora tritici-repentis, reveals transduplication and the impact of repeat elements on pathogenicity and population divergence.</title>
        <authorList>
            <person name="Manning V.A."/>
            <person name="Pandelova I."/>
            <person name="Dhillon B."/>
            <person name="Wilhelm L.J."/>
            <person name="Goodwin S.B."/>
            <person name="Berlin A.M."/>
            <person name="Figueroa M."/>
            <person name="Freitag M."/>
            <person name="Hane J.K."/>
            <person name="Henrissat B."/>
            <person name="Holman W.H."/>
            <person name="Kodira C.D."/>
            <person name="Martin J."/>
            <person name="Oliver R.P."/>
            <person name="Robbertse B."/>
            <person name="Schackwitz W."/>
            <person name="Schwartz D.C."/>
            <person name="Spatafora J.W."/>
            <person name="Turgeon B.G."/>
            <person name="Yandava C."/>
            <person name="Young S."/>
            <person name="Zhou S."/>
            <person name="Zeng Q."/>
            <person name="Grigoriev I.V."/>
            <person name="Ma L.-J."/>
            <person name="Ciuffetti L.M."/>
        </authorList>
    </citation>
    <scope>NUCLEOTIDE SEQUENCE [LARGE SCALE GENOMIC DNA]</scope>
    <source>
        <strain evidence="3">Pt-1C-BFP</strain>
    </source>
</reference>
<name>B2VTJ2_PYRTR</name>
<dbReference type="OrthoDB" id="3675714at2759"/>
<dbReference type="EMBL" id="DS231615">
    <property type="protein sequence ID" value="EDU41394.1"/>
    <property type="molecule type" value="Genomic_DNA"/>
</dbReference>
<evidence type="ECO:0000313" key="2">
    <source>
        <dbReference type="EMBL" id="EDU41394.1"/>
    </source>
</evidence>
<dbReference type="Proteomes" id="UP000001471">
    <property type="component" value="Unassembled WGS sequence"/>
</dbReference>
<feature type="transmembrane region" description="Helical" evidence="1">
    <location>
        <begin position="21"/>
        <end position="41"/>
    </location>
</feature>
<organism evidence="2 3">
    <name type="scientific">Pyrenophora tritici-repentis (strain Pt-1C-BFP)</name>
    <name type="common">Wheat tan spot fungus</name>
    <name type="synonym">Drechslera tritici-repentis</name>
    <dbReference type="NCBI Taxonomy" id="426418"/>
    <lineage>
        <taxon>Eukaryota</taxon>
        <taxon>Fungi</taxon>
        <taxon>Dikarya</taxon>
        <taxon>Ascomycota</taxon>
        <taxon>Pezizomycotina</taxon>
        <taxon>Dothideomycetes</taxon>
        <taxon>Pleosporomycetidae</taxon>
        <taxon>Pleosporales</taxon>
        <taxon>Pleosporineae</taxon>
        <taxon>Pleosporaceae</taxon>
        <taxon>Pyrenophora</taxon>
    </lineage>
</organism>
<dbReference type="KEGG" id="ptrr:6339979"/>
<keyword evidence="1" id="KW-0472">Membrane</keyword>
<keyword evidence="1" id="KW-1133">Transmembrane helix</keyword>